<keyword evidence="1" id="KW-0808">Transferase</keyword>
<reference evidence="4" key="1">
    <citation type="journal article" date="2020" name="Nat. Commun.">
        <title>Genome assembly of wild tea tree DASZ reveals pedigree and selection history of tea varieties.</title>
        <authorList>
            <person name="Zhang W."/>
            <person name="Zhang Y."/>
            <person name="Qiu H."/>
            <person name="Guo Y."/>
            <person name="Wan H."/>
            <person name="Zhang X."/>
            <person name="Scossa F."/>
            <person name="Alseekh S."/>
            <person name="Zhang Q."/>
            <person name="Wang P."/>
            <person name="Xu L."/>
            <person name="Schmidt M.H."/>
            <person name="Jia X."/>
            <person name="Li D."/>
            <person name="Zhu A."/>
            <person name="Guo F."/>
            <person name="Chen W."/>
            <person name="Ni D."/>
            <person name="Usadel B."/>
            <person name="Fernie A.R."/>
            <person name="Wen W."/>
        </authorList>
    </citation>
    <scope>NUCLEOTIDE SEQUENCE [LARGE SCALE GENOMIC DNA]</scope>
    <source>
        <strain evidence="4">cv. G240</strain>
    </source>
</reference>
<evidence type="ECO:0000256" key="1">
    <source>
        <dbReference type="ARBA" id="ARBA00022679"/>
    </source>
</evidence>
<evidence type="ECO:0000256" key="2">
    <source>
        <dbReference type="SAM" id="MobiDB-lite"/>
    </source>
</evidence>
<organism evidence="3 4">
    <name type="scientific">Camellia sinensis</name>
    <name type="common">Tea plant</name>
    <name type="synonym">Thea sinensis</name>
    <dbReference type="NCBI Taxonomy" id="4442"/>
    <lineage>
        <taxon>Eukaryota</taxon>
        <taxon>Viridiplantae</taxon>
        <taxon>Streptophyta</taxon>
        <taxon>Embryophyta</taxon>
        <taxon>Tracheophyta</taxon>
        <taxon>Spermatophyta</taxon>
        <taxon>Magnoliopsida</taxon>
        <taxon>eudicotyledons</taxon>
        <taxon>Gunneridae</taxon>
        <taxon>Pentapetalae</taxon>
        <taxon>asterids</taxon>
        <taxon>Ericales</taxon>
        <taxon>Theaceae</taxon>
        <taxon>Camellia</taxon>
    </lineage>
</organism>
<gene>
    <name evidence="3" type="ORF">HYC85_013783</name>
</gene>
<accession>A0A7J7H7Q5</accession>
<feature type="compositionally biased region" description="Basic and acidic residues" evidence="2">
    <location>
        <begin position="446"/>
        <end position="461"/>
    </location>
</feature>
<dbReference type="PANTHER" id="PTHR31896">
    <property type="entry name" value="FAMILY REGULATORY PROTEIN, PUTATIVE (AFU_ORTHOLOGUE AFUA_3G14730)-RELATED"/>
    <property type="match status" value="1"/>
</dbReference>
<protein>
    <submittedName>
        <fullName evidence="3">Uncharacterized protein</fullName>
    </submittedName>
</protein>
<dbReference type="InterPro" id="IPR051283">
    <property type="entry name" value="Sec_Metabolite_Acyltrans"/>
</dbReference>
<dbReference type="EMBL" id="JACBKZ010000006">
    <property type="protein sequence ID" value="KAF5947826.1"/>
    <property type="molecule type" value="Genomic_DNA"/>
</dbReference>
<keyword evidence="4" id="KW-1185">Reference proteome</keyword>
<reference evidence="3 4" key="2">
    <citation type="submission" date="2020-07" db="EMBL/GenBank/DDBJ databases">
        <title>Genome assembly of wild tea tree DASZ reveals pedigree and selection history of tea varieties.</title>
        <authorList>
            <person name="Zhang W."/>
        </authorList>
    </citation>
    <scope>NUCLEOTIDE SEQUENCE [LARGE SCALE GENOMIC DNA]</scope>
    <source>
        <strain evidence="4">cv. G240</strain>
        <tissue evidence="3">Leaf</tissue>
    </source>
</reference>
<sequence length="669" mass="72603">MPCSTIMSSSQSQSLVVSNCTVFPDGKSTIGDLKLSVSDLPVLSCHYIQKGCLFTRPPLPIHSLLSLLKNSLSRTLTHFPPLAGRLSTDSQGYVYVTYNDAGVHFLHANASHIHIRHVLSSTDVPDSVKDWFAFDRTVSYEGHFNPTLAVQVTKLADGVFIGSSVNHAVTDGTSFWNFFNSFAEVCRGGARRISRPPNFRRDSVLISPAVLGFPDGAPKVTFSFDAPLPERIFSFSRDSILKVKAKVNNYRQLIDNGTINTAEELMEKQSNDTLKVADGKSTAILENLLRNGDGGAPNAKTTEISPFQSLCALLWRALLRAPRQIPRQNVVGCGVGGYALYRVSKVVRVEHRLEPVATVHRHPKRRRLQPRKLTSPASPLARVARKVTETAKSLSGVNRSVVDQLSVIIDFGFEFKNRMSAETEGSLVQWRIEGEGDFGIPVGESEDSRRNQDRAAAEVRGPRNPPCSSPANFSKCIEEIPERSAVSDGVVDGAADEDAIIELGYLNSQNGVEMAFVADSPIKSKPVLDRVGNIGGRENVANVNVRGIGVKEVNSGVIACDVDVALGIGGETAGERGEVGESAGEAVFEEREERVDGERRAGEEATLLNVVAGEHGEVGDGEGELEVSDYGFAIRKDSAVKRPPEIEIEIAKMTGLLNKAFSHSRSLFL</sequence>
<dbReference type="SUPFAM" id="SSF52777">
    <property type="entry name" value="CoA-dependent acyltransferases"/>
    <property type="match status" value="1"/>
</dbReference>
<dbReference type="AlphaFoldDB" id="A0A7J7H7Q5"/>
<feature type="region of interest" description="Disordered" evidence="2">
    <location>
        <begin position="439"/>
        <end position="470"/>
    </location>
</feature>
<proteinExistence type="predicted"/>
<dbReference type="Proteomes" id="UP000593564">
    <property type="component" value="Unassembled WGS sequence"/>
</dbReference>
<dbReference type="PANTHER" id="PTHR31896:SF64">
    <property type="entry name" value="TRICHOTHECENE 3-O-ACETYLTRANSFERASE"/>
    <property type="match status" value="1"/>
</dbReference>
<dbReference type="GO" id="GO:0016740">
    <property type="term" value="F:transferase activity"/>
    <property type="evidence" value="ECO:0007669"/>
    <property type="project" value="UniProtKB-KW"/>
</dbReference>
<dbReference type="SMR" id="A0A7J7H7Q5"/>
<comment type="caution">
    <text evidence="3">The sequence shown here is derived from an EMBL/GenBank/DDBJ whole genome shotgun (WGS) entry which is preliminary data.</text>
</comment>
<dbReference type="InterPro" id="IPR023213">
    <property type="entry name" value="CAT-like_dom_sf"/>
</dbReference>
<name>A0A7J7H7Q5_CAMSI</name>
<dbReference type="Gene3D" id="3.30.559.10">
    <property type="entry name" value="Chloramphenicol acetyltransferase-like domain"/>
    <property type="match status" value="2"/>
</dbReference>
<dbReference type="Pfam" id="PF02458">
    <property type="entry name" value="Transferase"/>
    <property type="match status" value="1"/>
</dbReference>
<evidence type="ECO:0000313" key="3">
    <source>
        <dbReference type="EMBL" id="KAF5947826.1"/>
    </source>
</evidence>
<evidence type="ECO:0000313" key="4">
    <source>
        <dbReference type="Proteomes" id="UP000593564"/>
    </source>
</evidence>